<dbReference type="Proteomes" id="UP000002051">
    <property type="component" value="Chromosome 3"/>
</dbReference>
<keyword evidence="3" id="KW-1185">Reference proteome</keyword>
<dbReference type="AlphaFoldDB" id="G7IXY0"/>
<dbReference type="eggNOG" id="KOG4658">
    <property type="taxonomic scope" value="Eukaryota"/>
</dbReference>
<dbReference type="EnsemblPlants" id="AES70108">
    <property type="protein sequence ID" value="AES70108"/>
    <property type="gene ID" value="MTR_3g048090"/>
</dbReference>
<dbReference type="SUPFAM" id="SSF52058">
    <property type="entry name" value="L domain-like"/>
    <property type="match status" value="1"/>
</dbReference>
<dbReference type="Gene3D" id="3.80.10.10">
    <property type="entry name" value="Ribonuclease Inhibitor"/>
    <property type="match status" value="1"/>
</dbReference>
<reference evidence="2" key="3">
    <citation type="submission" date="2015-04" db="UniProtKB">
        <authorList>
            <consortium name="EnsemblPlants"/>
        </authorList>
    </citation>
    <scope>IDENTIFICATION</scope>
    <source>
        <strain evidence="2">cv. Jemalong A17</strain>
    </source>
</reference>
<dbReference type="HOGENOM" id="CLU_1646228_0_0_1"/>
<organism evidence="1 3">
    <name type="scientific">Medicago truncatula</name>
    <name type="common">Barrel medic</name>
    <name type="synonym">Medicago tribuloides</name>
    <dbReference type="NCBI Taxonomy" id="3880"/>
    <lineage>
        <taxon>Eukaryota</taxon>
        <taxon>Viridiplantae</taxon>
        <taxon>Streptophyta</taxon>
        <taxon>Embryophyta</taxon>
        <taxon>Tracheophyta</taxon>
        <taxon>Spermatophyta</taxon>
        <taxon>Magnoliopsida</taxon>
        <taxon>eudicotyledons</taxon>
        <taxon>Gunneridae</taxon>
        <taxon>Pentapetalae</taxon>
        <taxon>rosids</taxon>
        <taxon>fabids</taxon>
        <taxon>Fabales</taxon>
        <taxon>Fabaceae</taxon>
        <taxon>Papilionoideae</taxon>
        <taxon>50 kb inversion clade</taxon>
        <taxon>NPAAA clade</taxon>
        <taxon>Hologalegina</taxon>
        <taxon>IRL clade</taxon>
        <taxon>Trifolieae</taxon>
        <taxon>Medicago</taxon>
    </lineage>
</organism>
<dbReference type="InterPro" id="IPR032675">
    <property type="entry name" value="LRR_dom_sf"/>
</dbReference>
<proteinExistence type="predicted"/>
<evidence type="ECO:0000313" key="2">
    <source>
        <dbReference type="EnsemblPlants" id="AES70108"/>
    </source>
</evidence>
<accession>G7IXY0</accession>
<dbReference type="PaxDb" id="3880-AES70108"/>
<dbReference type="STRING" id="3880.G7IXY0"/>
<reference evidence="1 3" key="1">
    <citation type="journal article" date="2011" name="Nature">
        <title>The Medicago genome provides insight into the evolution of rhizobial symbioses.</title>
        <authorList>
            <person name="Young N.D."/>
            <person name="Debelle F."/>
            <person name="Oldroyd G.E."/>
            <person name="Geurts R."/>
            <person name="Cannon S.B."/>
            <person name="Udvardi M.K."/>
            <person name="Benedito V.A."/>
            <person name="Mayer K.F."/>
            <person name="Gouzy J."/>
            <person name="Schoof H."/>
            <person name="Van de Peer Y."/>
            <person name="Proost S."/>
            <person name="Cook D.R."/>
            <person name="Meyers B.C."/>
            <person name="Spannagl M."/>
            <person name="Cheung F."/>
            <person name="De Mita S."/>
            <person name="Krishnakumar V."/>
            <person name="Gundlach H."/>
            <person name="Zhou S."/>
            <person name="Mudge J."/>
            <person name="Bharti A.K."/>
            <person name="Murray J.D."/>
            <person name="Naoumkina M.A."/>
            <person name="Rosen B."/>
            <person name="Silverstein K.A."/>
            <person name="Tang H."/>
            <person name="Rombauts S."/>
            <person name="Zhao P.X."/>
            <person name="Zhou P."/>
            <person name="Barbe V."/>
            <person name="Bardou P."/>
            <person name="Bechner M."/>
            <person name="Bellec A."/>
            <person name="Berger A."/>
            <person name="Berges H."/>
            <person name="Bidwell S."/>
            <person name="Bisseling T."/>
            <person name="Choisne N."/>
            <person name="Couloux A."/>
            <person name="Denny R."/>
            <person name="Deshpande S."/>
            <person name="Dai X."/>
            <person name="Doyle J.J."/>
            <person name="Dudez A.M."/>
            <person name="Farmer A.D."/>
            <person name="Fouteau S."/>
            <person name="Franken C."/>
            <person name="Gibelin C."/>
            <person name="Gish J."/>
            <person name="Goldstein S."/>
            <person name="Gonzalez A.J."/>
            <person name="Green P.J."/>
            <person name="Hallab A."/>
            <person name="Hartog M."/>
            <person name="Hua A."/>
            <person name="Humphray S.J."/>
            <person name="Jeong D.H."/>
            <person name="Jing Y."/>
            <person name="Jocker A."/>
            <person name="Kenton S.M."/>
            <person name="Kim D.J."/>
            <person name="Klee K."/>
            <person name="Lai H."/>
            <person name="Lang C."/>
            <person name="Lin S."/>
            <person name="Macmil S.L."/>
            <person name="Magdelenat G."/>
            <person name="Matthews L."/>
            <person name="McCorrison J."/>
            <person name="Monaghan E.L."/>
            <person name="Mun J.H."/>
            <person name="Najar F.Z."/>
            <person name="Nicholson C."/>
            <person name="Noirot C."/>
            <person name="O'Bleness M."/>
            <person name="Paule C.R."/>
            <person name="Poulain J."/>
            <person name="Prion F."/>
            <person name="Qin B."/>
            <person name="Qu C."/>
            <person name="Retzel E.F."/>
            <person name="Riddle C."/>
            <person name="Sallet E."/>
            <person name="Samain S."/>
            <person name="Samson N."/>
            <person name="Sanders I."/>
            <person name="Saurat O."/>
            <person name="Scarpelli C."/>
            <person name="Schiex T."/>
            <person name="Segurens B."/>
            <person name="Severin A.J."/>
            <person name="Sherrier D.J."/>
            <person name="Shi R."/>
            <person name="Sims S."/>
            <person name="Singer S.R."/>
            <person name="Sinharoy S."/>
            <person name="Sterck L."/>
            <person name="Viollet A."/>
            <person name="Wang B.B."/>
            <person name="Wang K."/>
            <person name="Wang M."/>
            <person name="Wang X."/>
            <person name="Warfsmann J."/>
            <person name="Weissenbach J."/>
            <person name="White D.D."/>
            <person name="White J.D."/>
            <person name="Wiley G.B."/>
            <person name="Wincker P."/>
            <person name="Xing Y."/>
            <person name="Yang L."/>
            <person name="Yao Z."/>
            <person name="Ying F."/>
            <person name="Zhai J."/>
            <person name="Zhou L."/>
            <person name="Zuber A."/>
            <person name="Denarie J."/>
            <person name="Dixon R.A."/>
            <person name="May G.D."/>
            <person name="Schwartz D.C."/>
            <person name="Rogers J."/>
            <person name="Quetier F."/>
            <person name="Town C.D."/>
            <person name="Roe B.A."/>
        </authorList>
    </citation>
    <scope>NUCLEOTIDE SEQUENCE [LARGE SCALE GENOMIC DNA]</scope>
    <source>
        <strain evidence="1">A17</strain>
        <strain evidence="2 3">cv. Jemalong A17</strain>
    </source>
</reference>
<reference evidence="1 3" key="2">
    <citation type="journal article" date="2014" name="BMC Genomics">
        <title>An improved genome release (version Mt4.0) for the model legume Medicago truncatula.</title>
        <authorList>
            <person name="Tang H."/>
            <person name="Krishnakumar V."/>
            <person name="Bidwell S."/>
            <person name="Rosen B."/>
            <person name="Chan A."/>
            <person name="Zhou S."/>
            <person name="Gentzbittel L."/>
            <person name="Childs K.L."/>
            <person name="Yandell M."/>
            <person name="Gundlach H."/>
            <person name="Mayer K.F."/>
            <person name="Schwartz D.C."/>
            <person name="Town C.D."/>
        </authorList>
    </citation>
    <scope>GENOME REANNOTATION</scope>
    <source>
        <strain evidence="2 3">cv. Jemalong A17</strain>
    </source>
</reference>
<gene>
    <name evidence="1" type="ordered locus">MTR_3g048090</name>
</gene>
<name>G7IXY0_MEDTR</name>
<protein>
    <submittedName>
        <fullName evidence="1">Disease resistance protein, putative</fullName>
    </submittedName>
</protein>
<dbReference type="EMBL" id="CM001219">
    <property type="protein sequence ID" value="AES70108.1"/>
    <property type="molecule type" value="Genomic_DNA"/>
</dbReference>
<sequence length="161" mass="18714">MGDQKQGGRRERGWLEEGLWLVTHRDRRDCPRLVSFTHEGFHTPNLHTFTLSNCKNLHKFPNFIASLTSLLTLFVLRCPHIECFPHGGLPSSLILLSITKRGFNNLMLFVHLKINRCDVLRYFPEQGLPSSLNQLCIRECPKLTPRLEPKTGKYWHKMAHI</sequence>
<evidence type="ECO:0000313" key="1">
    <source>
        <dbReference type="EMBL" id="AES70108.1"/>
    </source>
</evidence>
<evidence type="ECO:0000313" key="3">
    <source>
        <dbReference type="Proteomes" id="UP000002051"/>
    </source>
</evidence>